<accession>A0A3P5XRG6</accession>
<evidence type="ECO:0000313" key="5">
    <source>
        <dbReference type="EMBL" id="VDC30557.1"/>
    </source>
</evidence>
<dbReference type="Proteomes" id="UP000277498">
    <property type="component" value="Unassembled WGS sequence"/>
</dbReference>
<evidence type="ECO:0000256" key="3">
    <source>
        <dbReference type="ARBA" id="ARBA00023163"/>
    </source>
</evidence>
<protein>
    <submittedName>
        <fullName evidence="5">Putative HTH-type transcriptional regulator YgaV</fullName>
    </submittedName>
</protein>
<dbReference type="InterPro" id="IPR036390">
    <property type="entry name" value="WH_DNA-bd_sf"/>
</dbReference>
<organism evidence="5 6">
    <name type="scientific">Pseudogemmobacter humi</name>
    <dbReference type="NCBI Taxonomy" id="2483812"/>
    <lineage>
        <taxon>Bacteria</taxon>
        <taxon>Pseudomonadati</taxon>
        <taxon>Pseudomonadota</taxon>
        <taxon>Alphaproteobacteria</taxon>
        <taxon>Rhodobacterales</taxon>
        <taxon>Paracoccaceae</taxon>
        <taxon>Pseudogemmobacter</taxon>
    </lineage>
</organism>
<sequence>MDRSKALAALSALAHGDRLDLVRLLFAAGAGGMAAGEIARTLGLSASRLSFHLAQLEQAGLIGSRRVARNVIYAVDAQGLGATIRYLLNDCCGEDPEVIACCRGCGAGEAEAADRDRG</sequence>
<dbReference type="InterPro" id="IPR036388">
    <property type="entry name" value="WH-like_DNA-bd_sf"/>
</dbReference>
<dbReference type="PRINTS" id="PR00778">
    <property type="entry name" value="HTHARSR"/>
</dbReference>
<dbReference type="GO" id="GO:0003700">
    <property type="term" value="F:DNA-binding transcription factor activity"/>
    <property type="evidence" value="ECO:0007669"/>
    <property type="project" value="InterPro"/>
</dbReference>
<gene>
    <name evidence="5" type="primary">ygaV_1</name>
    <name evidence="5" type="ORF">XINFAN_02583</name>
</gene>
<evidence type="ECO:0000256" key="2">
    <source>
        <dbReference type="ARBA" id="ARBA00023125"/>
    </source>
</evidence>
<dbReference type="InterPro" id="IPR051011">
    <property type="entry name" value="Metal_resp_trans_reg"/>
</dbReference>
<name>A0A3P5XRG6_9RHOB</name>
<dbReference type="RefSeq" id="WP_124087322.1">
    <property type="nucleotide sequence ID" value="NZ_UXAW01000080.1"/>
</dbReference>
<dbReference type="Gene3D" id="1.10.10.10">
    <property type="entry name" value="Winged helix-like DNA-binding domain superfamily/Winged helix DNA-binding domain"/>
    <property type="match status" value="1"/>
</dbReference>
<feature type="domain" description="HTH arsR-type" evidence="4">
    <location>
        <begin position="1"/>
        <end position="95"/>
    </location>
</feature>
<dbReference type="AlphaFoldDB" id="A0A3P5XRG6"/>
<dbReference type="PANTHER" id="PTHR43132:SF2">
    <property type="entry name" value="ARSENICAL RESISTANCE OPERON REPRESSOR ARSR-RELATED"/>
    <property type="match status" value="1"/>
</dbReference>
<evidence type="ECO:0000256" key="1">
    <source>
        <dbReference type="ARBA" id="ARBA00023015"/>
    </source>
</evidence>
<reference evidence="5 6" key="1">
    <citation type="submission" date="2018-11" db="EMBL/GenBank/DDBJ databases">
        <authorList>
            <person name="Criscuolo A."/>
        </authorList>
    </citation>
    <scope>NUCLEOTIDE SEQUENCE [LARGE SCALE GENOMIC DNA]</scope>
    <source>
        <strain evidence="5">ACIP111625</strain>
    </source>
</reference>
<evidence type="ECO:0000313" key="6">
    <source>
        <dbReference type="Proteomes" id="UP000277498"/>
    </source>
</evidence>
<keyword evidence="6" id="KW-1185">Reference proteome</keyword>
<dbReference type="Pfam" id="PF12840">
    <property type="entry name" value="HTH_20"/>
    <property type="match status" value="1"/>
</dbReference>
<dbReference type="SMART" id="SM00418">
    <property type="entry name" value="HTH_ARSR"/>
    <property type="match status" value="1"/>
</dbReference>
<evidence type="ECO:0000259" key="4">
    <source>
        <dbReference type="PROSITE" id="PS50987"/>
    </source>
</evidence>
<proteinExistence type="predicted"/>
<dbReference type="InterPro" id="IPR011991">
    <property type="entry name" value="ArsR-like_HTH"/>
</dbReference>
<keyword evidence="2" id="KW-0238">DNA-binding</keyword>
<dbReference type="EMBL" id="UXAW01000080">
    <property type="protein sequence ID" value="VDC30557.1"/>
    <property type="molecule type" value="Genomic_DNA"/>
</dbReference>
<keyword evidence="3" id="KW-0804">Transcription</keyword>
<keyword evidence="1" id="KW-0805">Transcription regulation</keyword>
<dbReference type="GO" id="GO:0003677">
    <property type="term" value="F:DNA binding"/>
    <property type="evidence" value="ECO:0007669"/>
    <property type="project" value="UniProtKB-KW"/>
</dbReference>
<dbReference type="OrthoDB" id="9804742at2"/>
<dbReference type="CDD" id="cd00090">
    <property type="entry name" value="HTH_ARSR"/>
    <property type="match status" value="1"/>
</dbReference>
<dbReference type="PANTHER" id="PTHR43132">
    <property type="entry name" value="ARSENICAL RESISTANCE OPERON REPRESSOR ARSR-RELATED"/>
    <property type="match status" value="1"/>
</dbReference>
<dbReference type="InterPro" id="IPR001845">
    <property type="entry name" value="HTH_ArsR_DNA-bd_dom"/>
</dbReference>
<dbReference type="PROSITE" id="PS50987">
    <property type="entry name" value="HTH_ARSR_2"/>
    <property type="match status" value="1"/>
</dbReference>
<dbReference type="SUPFAM" id="SSF46785">
    <property type="entry name" value="Winged helix' DNA-binding domain"/>
    <property type="match status" value="1"/>
</dbReference>
<dbReference type="NCBIfam" id="NF033788">
    <property type="entry name" value="HTH_metalloreg"/>
    <property type="match status" value="1"/>
</dbReference>